<dbReference type="GO" id="GO:0005811">
    <property type="term" value="C:lipid droplet"/>
    <property type="evidence" value="ECO:0007669"/>
    <property type="project" value="InterPro"/>
</dbReference>
<dbReference type="AlphaFoldDB" id="A0A9Q0H1C7"/>
<dbReference type="Proteomes" id="UP001141806">
    <property type="component" value="Unassembled WGS sequence"/>
</dbReference>
<feature type="domain" description="Squalene cyclase N-terminal" evidence="5">
    <location>
        <begin position="98"/>
        <end position="355"/>
    </location>
</feature>
<dbReference type="OrthoDB" id="21502at2759"/>
<evidence type="ECO:0000313" key="7">
    <source>
        <dbReference type="Proteomes" id="UP001141806"/>
    </source>
</evidence>
<dbReference type="InterPro" id="IPR018333">
    <property type="entry name" value="Squalene_cyclase"/>
</dbReference>
<evidence type="ECO:0000259" key="4">
    <source>
        <dbReference type="Pfam" id="PF13243"/>
    </source>
</evidence>
<evidence type="ECO:0000256" key="3">
    <source>
        <dbReference type="ARBA" id="ARBA00023235"/>
    </source>
</evidence>
<proteinExistence type="inferred from homology"/>
<dbReference type="GO" id="GO:0031559">
    <property type="term" value="F:oxidosqualene cyclase activity"/>
    <property type="evidence" value="ECO:0007669"/>
    <property type="project" value="UniProtKB-ARBA"/>
</dbReference>
<organism evidence="6 7">
    <name type="scientific">Protea cynaroides</name>
    <dbReference type="NCBI Taxonomy" id="273540"/>
    <lineage>
        <taxon>Eukaryota</taxon>
        <taxon>Viridiplantae</taxon>
        <taxon>Streptophyta</taxon>
        <taxon>Embryophyta</taxon>
        <taxon>Tracheophyta</taxon>
        <taxon>Spermatophyta</taxon>
        <taxon>Magnoliopsida</taxon>
        <taxon>Proteales</taxon>
        <taxon>Proteaceae</taxon>
        <taxon>Protea</taxon>
    </lineage>
</organism>
<dbReference type="SUPFAM" id="SSF48239">
    <property type="entry name" value="Terpenoid cyclases/Protein prenyltransferases"/>
    <property type="match status" value="2"/>
</dbReference>
<comment type="similarity">
    <text evidence="1">Belongs to the terpene cyclase/mutase family.</text>
</comment>
<accession>A0A9Q0H1C7</accession>
<dbReference type="Pfam" id="PF13243">
    <property type="entry name" value="SQHop_cyclase_C"/>
    <property type="match status" value="1"/>
</dbReference>
<dbReference type="InterPro" id="IPR008930">
    <property type="entry name" value="Terpenoid_cyclase/PrenylTrfase"/>
</dbReference>
<protein>
    <recommendedName>
        <fullName evidence="8">Terpene cyclase/mutase family member</fullName>
    </recommendedName>
</protein>
<dbReference type="InterPro" id="IPR032696">
    <property type="entry name" value="SQ_cyclase_C"/>
</dbReference>
<feature type="domain" description="Squalene cyclase C-terminal" evidence="4">
    <location>
        <begin position="413"/>
        <end position="533"/>
    </location>
</feature>
<dbReference type="FunFam" id="1.50.10.20:FF:000002">
    <property type="entry name" value="Terpene cyclase/mutase family member"/>
    <property type="match status" value="1"/>
</dbReference>
<reference evidence="6" key="1">
    <citation type="journal article" date="2023" name="Plant J.">
        <title>The genome of the king protea, Protea cynaroides.</title>
        <authorList>
            <person name="Chang J."/>
            <person name="Duong T.A."/>
            <person name="Schoeman C."/>
            <person name="Ma X."/>
            <person name="Roodt D."/>
            <person name="Barker N."/>
            <person name="Li Z."/>
            <person name="Van de Peer Y."/>
            <person name="Mizrachi E."/>
        </authorList>
    </citation>
    <scope>NUCLEOTIDE SEQUENCE</scope>
    <source>
        <tissue evidence="6">Young leaves</tissue>
    </source>
</reference>
<evidence type="ECO:0000259" key="5">
    <source>
        <dbReference type="Pfam" id="PF13249"/>
    </source>
</evidence>
<sequence>MWRLKIAKGDDLYLYSTNNHVGRQIWEFDPNCGTPEERAAVEKAREEFRKNRFRVKPSGDVLLRLQLTKENGFVQEIPTVKIGDDEEITNELATQALKRSIRFYSALQANDGHWPAENAGPLFFLPPFVFCLYISGYLNAVFSSEHRKEILRYIYNHQNEDGGWGLHIEGHSTMFCTAFSYICMRLLGEGPEGGLDRAMPRARKWILDHGGVVAIPSWGKIWLSILGLFEWTGTNPVPPEIWILPSCLPIHPAKIWCYSRTVYMPVSYLYGKKFVGPITDLILQLREELYLQPYHEINWNKARHVCAKEDMYYPHPLIQDLIWDGLYFLVEPLLNRWPLSKLREKALLVTMKHIHYEDQNSRYLTIGCVEKVLCMLACWVEDPNGEAFKYHLARVPDFIWVAEDGMKMQTFGSQLWDTCFSVQALLASNLRDEIGPTLKKAHDYIKKSQVQDNPSGDFRSMHRHNSKGSWTFSTQDHGWQVSDCTTEGLKATLLLPLMPPEIVGEALEPHRLYDAVNIILYLQSENGGLSVWEPAGAASWLELLNPTEFFEDVVIEHE</sequence>
<keyword evidence="3" id="KW-0413">Isomerase</keyword>
<evidence type="ECO:0000313" key="6">
    <source>
        <dbReference type="EMBL" id="KAJ4957763.1"/>
    </source>
</evidence>
<comment type="caution">
    <text evidence="6">The sequence shown here is derived from an EMBL/GenBank/DDBJ whole genome shotgun (WGS) entry which is preliminary data.</text>
</comment>
<evidence type="ECO:0000256" key="1">
    <source>
        <dbReference type="ARBA" id="ARBA00009755"/>
    </source>
</evidence>
<dbReference type="NCBIfam" id="TIGR01787">
    <property type="entry name" value="squalene_cyclas"/>
    <property type="match status" value="1"/>
</dbReference>
<keyword evidence="7" id="KW-1185">Reference proteome</keyword>
<dbReference type="EMBL" id="JAMYWD010000010">
    <property type="protein sequence ID" value="KAJ4957763.1"/>
    <property type="molecule type" value="Genomic_DNA"/>
</dbReference>
<name>A0A9Q0H1C7_9MAGN</name>
<gene>
    <name evidence="6" type="ORF">NE237_024874</name>
</gene>
<dbReference type="Pfam" id="PF13249">
    <property type="entry name" value="SQHop_cyclase_N"/>
    <property type="match status" value="1"/>
</dbReference>
<dbReference type="Gene3D" id="1.50.10.20">
    <property type="match status" value="1"/>
</dbReference>
<dbReference type="PANTHER" id="PTHR11764:SF58">
    <property type="entry name" value="BETA-AMYRIN SYNTHASE-RELATED"/>
    <property type="match status" value="1"/>
</dbReference>
<keyword evidence="2" id="KW-0677">Repeat</keyword>
<dbReference type="PANTHER" id="PTHR11764">
    <property type="entry name" value="TERPENE CYCLASE/MUTASE FAMILY MEMBER"/>
    <property type="match status" value="1"/>
</dbReference>
<dbReference type="GO" id="GO:0016104">
    <property type="term" value="P:triterpenoid biosynthetic process"/>
    <property type="evidence" value="ECO:0007669"/>
    <property type="project" value="InterPro"/>
</dbReference>
<evidence type="ECO:0000256" key="2">
    <source>
        <dbReference type="ARBA" id="ARBA00022737"/>
    </source>
</evidence>
<evidence type="ECO:0008006" key="8">
    <source>
        <dbReference type="Google" id="ProtNLM"/>
    </source>
</evidence>
<dbReference type="InterPro" id="IPR032697">
    <property type="entry name" value="SQ_cyclase_N"/>
</dbReference>